<dbReference type="InterPro" id="IPR012337">
    <property type="entry name" value="RNaseH-like_sf"/>
</dbReference>
<dbReference type="Pfam" id="PF07727">
    <property type="entry name" value="RVT_2"/>
    <property type="match status" value="1"/>
</dbReference>
<reference evidence="4" key="1">
    <citation type="journal article" date="2019" name="Sci. Rep.">
        <title>Draft genome of Tanacetum cinerariifolium, the natural source of mosquito coil.</title>
        <authorList>
            <person name="Yamashiro T."/>
            <person name="Shiraishi A."/>
            <person name="Satake H."/>
            <person name="Nakayama K."/>
        </authorList>
    </citation>
    <scope>NUCLEOTIDE SEQUENCE</scope>
</reference>
<feature type="region of interest" description="Disordered" evidence="1">
    <location>
        <begin position="1094"/>
        <end position="1116"/>
    </location>
</feature>
<feature type="domain" description="Retroviral polymerase SH3-like" evidence="3">
    <location>
        <begin position="414"/>
        <end position="464"/>
    </location>
</feature>
<feature type="domain" description="Reverse transcriptase Ty1/copia-type" evidence="2">
    <location>
        <begin position="798"/>
        <end position="869"/>
    </location>
</feature>
<feature type="region of interest" description="Disordered" evidence="1">
    <location>
        <begin position="1044"/>
        <end position="1073"/>
    </location>
</feature>
<feature type="region of interest" description="Disordered" evidence="1">
    <location>
        <begin position="493"/>
        <end position="518"/>
    </location>
</feature>
<feature type="compositionally biased region" description="Polar residues" evidence="1">
    <location>
        <begin position="258"/>
        <end position="279"/>
    </location>
</feature>
<dbReference type="Pfam" id="PF25597">
    <property type="entry name" value="SH3_retrovirus"/>
    <property type="match status" value="1"/>
</dbReference>
<dbReference type="PANTHER" id="PTHR11439:SF495">
    <property type="entry name" value="REVERSE TRANSCRIPTASE, RNA-DEPENDENT DNA POLYMERASE-RELATED"/>
    <property type="match status" value="1"/>
</dbReference>
<feature type="region of interest" description="Disordered" evidence="1">
    <location>
        <begin position="1191"/>
        <end position="1212"/>
    </location>
</feature>
<feature type="compositionally biased region" description="Basic residues" evidence="1">
    <location>
        <begin position="242"/>
        <end position="252"/>
    </location>
</feature>
<comment type="caution">
    <text evidence="4">The sequence shown here is derived from an EMBL/GenBank/DDBJ whole genome shotgun (WGS) entry which is preliminary data.</text>
</comment>
<dbReference type="InterPro" id="IPR013103">
    <property type="entry name" value="RVT_2"/>
</dbReference>
<feature type="compositionally biased region" description="Pro residues" evidence="1">
    <location>
        <begin position="1044"/>
        <end position="1065"/>
    </location>
</feature>
<protein>
    <submittedName>
        <fullName evidence="4">Putative ribonuclease H-like domain-containing protein</fullName>
    </submittedName>
</protein>
<feature type="compositionally biased region" description="Low complexity" evidence="1">
    <location>
        <begin position="140"/>
        <end position="150"/>
    </location>
</feature>
<evidence type="ECO:0000259" key="3">
    <source>
        <dbReference type="Pfam" id="PF25597"/>
    </source>
</evidence>
<name>A0A6L2L421_TANCI</name>
<organism evidence="4">
    <name type="scientific">Tanacetum cinerariifolium</name>
    <name type="common">Dalmatian daisy</name>
    <name type="synonym">Chrysanthemum cinerariifolium</name>
    <dbReference type="NCBI Taxonomy" id="118510"/>
    <lineage>
        <taxon>Eukaryota</taxon>
        <taxon>Viridiplantae</taxon>
        <taxon>Streptophyta</taxon>
        <taxon>Embryophyta</taxon>
        <taxon>Tracheophyta</taxon>
        <taxon>Spermatophyta</taxon>
        <taxon>Magnoliopsida</taxon>
        <taxon>eudicotyledons</taxon>
        <taxon>Gunneridae</taxon>
        <taxon>Pentapetalae</taxon>
        <taxon>asterids</taxon>
        <taxon>campanulids</taxon>
        <taxon>Asterales</taxon>
        <taxon>Asteraceae</taxon>
        <taxon>Asteroideae</taxon>
        <taxon>Anthemideae</taxon>
        <taxon>Anthemidinae</taxon>
        <taxon>Tanacetum</taxon>
    </lineage>
</organism>
<dbReference type="SUPFAM" id="SSF53098">
    <property type="entry name" value="Ribonuclease H-like"/>
    <property type="match status" value="1"/>
</dbReference>
<accession>A0A6L2L421</accession>
<gene>
    <name evidence="4" type="ORF">Tci_027798</name>
</gene>
<feature type="region of interest" description="Disordered" evidence="1">
    <location>
        <begin position="234"/>
        <end position="279"/>
    </location>
</feature>
<sequence length="1376" mass="150121">MSVRTKRGLGLDKYIGEGEFGIDDSKFSIFYTNSDELEGQPIYNRFALVDHMKALPPPLTGNYMPPSNIPDIDESQMVYGKKATDSSEIKTNDDSISHSNDSILFHFSYRSSESSTNVFQMCDFSVECSRPNHSDHDSTDSISSVSSPASESRDTIVIDCDRQEDFPSVCTSSIETDVKSSKTLCNKFGSFNKESHFRKHKSVALKSCYVCGSYLHLINNCDFHEQRLAKRNAEGKGILGRRPTRKPVHPNRPKPASAGQQNPVSASQPNPVSAGQQNPVSAGEATLACNSIPLSVSAGDGILGPRPLNIQPKSINFHSFTHNKQKIIFLITHNSVYSLYMTGGLNGKTVVKPSADSFLPTIFWTEAVATACYVLNRVLVTKPHDKTPYELLIGDKPSISYLKPFGYHVTILNTSDPLGKFDKKSDEGYIIGYSISSKAYRVYNLISRKIYETINLKFLENKPFVAGTGQAWMFDIDYLTESLNYSRVSRTNLTAGSQGATPSNAGSQEDDSDSDDKPDVLIIQSTSTLVVPIVNEATTQNDGTKSDHAKTNADNLDELAELQALQRQEQAGKEEADRLGLAFPSLNPILGVGTASIGSSISAGSTPPISDGSTPLMSLCASPIYDDRHSISAGKSHVSAGRPTGFAGRPIFAGRPSGYADRTPVPAGRILGKFIASASSKRFPRASNVENSDIHDGLKIFDCPKSGIFTSSSYDKEFSCLDANNLESSLDVSSTITKRIHNIHLTSQALADPDWVKAMQAKMQQFRNQKVWVLIRLPDGKQAIGTKWIFKNKRDARAKIEAIRLFLAFASFMGFMVYQMDVKSAFLYGKIAEEVYVTQPRGFEDPDHPKKVYKVVKALYGLHQAPRACVHLYRSMIGCLMYLTATRPDIMLAVCVAARHQVTTKTSNLLSVKRIFKYLTAYPKLGLWYPRDSPFDLKAFSDSDYAGNPQPVDVSFLGEASEVSLPDGVRGLVATIDGTAYTVTEASIRSALQLDDLNPIDTMTNEEIFAGLRDIGNIAIALICLSTGRKYNFSNMIFNVAPHPSPDPMPSPPRQSSPLPIPFGPAPTSGVVSTEPIPDIPSSSEPVLETITSPFRDDDTGGSSFHESLPRPHPATQLSRIATLEAELKATKILHRDTVVLFATRIKKLESKLKTKKRKLVLIDSENEEEARQSKELDALLDLANAALHKPSLSTTPSKPANPEQSSEQEISPTTLDAVLILSQTKPRARVATLIYKRLKKKSSSGLFFTDADIPTGGLDSAGGMDSAGGVDSAGGLTSAGISVAVGPTFPTEPSSPLRDPSNGKAIATPSSHELNQSIDVEQVYLDSLLAQRVAKEQDRESMASEAQMVELMNRRRKAIAEMKAKAKREKPMTPA</sequence>
<dbReference type="EMBL" id="BKCJ010003559">
    <property type="protein sequence ID" value="GEU55820.1"/>
    <property type="molecule type" value="Genomic_DNA"/>
</dbReference>
<feature type="compositionally biased region" description="Polar residues" evidence="1">
    <location>
        <begin position="1192"/>
        <end position="1212"/>
    </location>
</feature>
<evidence type="ECO:0000259" key="2">
    <source>
        <dbReference type="Pfam" id="PF07727"/>
    </source>
</evidence>
<feature type="region of interest" description="Disordered" evidence="1">
    <location>
        <begin position="133"/>
        <end position="152"/>
    </location>
</feature>
<evidence type="ECO:0000256" key="1">
    <source>
        <dbReference type="SAM" id="MobiDB-lite"/>
    </source>
</evidence>
<evidence type="ECO:0000313" key="4">
    <source>
        <dbReference type="EMBL" id="GEU55820.1"/>
    </source>
</evidence>
<dbReference type="PANTHER" id="PTHR11439">
    <property type="entry name" value="GAG-POL-RELATED RETROTRANSPOSON"/>
    <property type="match status" value="1"/>
</dbReference>
<dbReference type="InterPro" id="IPR057670">
    <property type="entry name" value="SH3_retrovirus"/>
</dbReference>
<proteinExistence type="predicted"/>
<feature type="region of interest" description="Disordered" evidence="1">
    <location>
        <begin position="1285"/>
        <end position="1314"/>
    </location>
</feature>
<feature type="compositionally biased region" description="Polar residues" evidence="1">
    <location>
        <begin position="493"/>
        <end position="507"/>
    </location>
</feature>